<organism evidence="1 2">
    <name type="scientific">Photobacterium aquae</name>
    <dbReference type="NCBI Taxonomy" id="1195763"/>
    <lineage>
        <taxon>Bacteria</taxon>
        <taxon>Pseudomonadati</taxon>
        <taxon>Pseudomonadota</taxon>
        <taxon>Gammaproteobacteria</taxon>
        <taxon>Vibrionales</taxon>
        <taxon>Vibrionaceae</taxon>
        <taxon>Photobacterium</taxon>
    </lineage>
</organism>
<comment type="caution">
    <text evidence="1">The sequence shown here is derived from an EMBL/GenBank/DDBJ whole genome shotgun (WGS) entry which is preliminary data.</text>
</comment>
<gene>
    <name evidence="1" type="ORF">ABT56_20210</name>
</gene>
<evidence type="ECO:0000313" key="1">
    <source>
        <dbReference type="EMBL" id="KLV03295.1"/>
    </source>
</evidence>
<dbReference type="STRING" id="1195763.ABT56_20210"/>
<keyword evidence="2" id="KW-1185">Reference proteome</keyword>
<evidence type="ECO:0000313" key="2">
    <source>
        <dbReference type="Proteomes" id="UP000036097"/>
    </source>
</evidence>
<evidence type="ECO:0008006" key="3">
    <source>
        <dbReference type="Google" id="ProtNLM"/>
    </source>
</evidence>
<protein>
    <recommendedName>
        <fullName evidence="3">DNA-binding protein</fullName>
    </recommendedName>
</protein>
<proteinExistence type="predicted"/>
<dbReference type="EMBL" id="LDOT01000035">
    <property type="protein sequence ID" value="KLV03295.1"/>
    <property type="molecule type" value="Genomic_DNA"/>
</dbReference>
<dbReference type="Proteomes" id="UP000036097">
    <property type="component" value="Unassembled WGS sequence"/>
</dbReference>
<dbReference type="OrthoDB" id="5918877at2"/>
<name>A0A0J1GU84_9GAMM</name>
<accession>A0A0J1GU84</accession>
<sequence length="71" mass="8355">MAKKRYQTAQNHLRNVTELGEMFDLNRDTVRKRLSAKCIQPFAKHRGVNVYIVREAAEAIIEYELREALHL</sequence>
<dbReference type="RefSeq" id="WP_047880729.1">
    <property type="nucleotide sequence ID" value="NZ_LDOT01000035.1"/>
</dbReference>
<dbReference type="AlphaFoldDB" id="A0A0J1GU84"/>
<reference evidence="1 2" key="1">
    <citation type="submission" date="2015-05" db="EMBL/GenBank/DDBJ databases">
        <title>Photobacterium galathea sp. nov.</title>
        <authorList>
            <person name="Machado H."/>
            <person name="Gram L."/>
        </authorList>
    </citation>
    <scope>NUCLEOTIDE SEQUENCE [LARGE SCALE GENOMIC DNA]</scope>
    <source>
        <strain evidence="1 2">CGMCC 1.12159</strain>
    </source>
</reference>
<dbReference type="PATRIC" id="fig|1195763.3.peg.4334"/>